<sequence length="69" mass="8496">MIYRFFINFFLSIIPFLYEFPHFIFYGKIRFYKENVLHRLHRFIVHDDLVVNNQNAVVPTDFVSLLRTI</sequence>
<dbReference type="Proteomes" id="UP000234460">
    <property type="component" value="Chromosome LMANV2"/>
</dbReference>
<organism evidence="2 3">
    <name type="scientific">Leptospira interrogans serovar Manilae</name>
    <dbReference type="NCBI Taxonomy" id="214675"/>
    <lineage>
        <taxon>Bacteria</taxon>
        <taxon>Pseudomonadati</taxon>
        <taxon>Spirochaetota</taxon>
        <taxon>Spirochaetia</taxon>
        <taxon>Leptospirales</taxon>
        <taxon>Leptospiraceae</taxon>
        <taxon>Leptospira</taxon>
    </lineage>
</organism>
<evidence type="ECO:0000256" key="1">
    <source>
        <dbReference type="SAM" id="Phobius"/>
    </source>
</evidence>
<reference evidence="2 3" key="1">
    <citation type="submission" date="2017-11" db="EMBL/GenBank/DDBJ databases">
        <authorList>
            <person name="Lechat P."/>
        </authorList>
    </citation>
    <scope>NUCLEOTIDE SEQUENCE [LARGE SCALE GENOMIC DNA]</scope>
    <source>
        <strain evidence="2">L495</strain>
    </source>
</reference>
<comment type="caution">
    <text evidence="2">The sequence shown here is derived from an EMBL/GenBank/DDBJ whole genome shotgun (WGS) entry which is preliminary data.</text>
</comment>
<dbReference type="AlphaFoldDB" id="A0AAQ1SMH9"/>
<keyword evidence="1" id="KW-1133">Transmembrane helix</keyword>
<evidence type="ECO:0000313" key="3">
    <source>
        <dbReference type="Proteomes" id="UP000234460"/>
    </source>
</evidence>
<keyword evidence="1" id="KW-0472">Membrane</keyword>
<accession>A0AAQ1SMH9</accession>
<proteinExistence type="predicted"/>
<evidence type="ECO:0000313" key="2">
    <source>
        <dbReference type="EMBL" id="SOR60112.1"/>
    </source>
</evidence>
<dbReference type="EMBL" id="OEJX01000005">
    <property type="protein sequence ID" value="SOR60112.1"/>
    <property type="molecule type" value="Genomic_DNA"/>
</dbReference>
<name>A0AAQ1SMH9_LEPIR</name>
<feature type="transmembrane region" description="Helical" evidence="1">
    <location>
        <begin position="6"/>
        <end position="26"/>
    </location>
</feature>
<protein>
    <submittedName>
        <fullName evidence="2">Uncharacterized protein</fullName>
    </submittedName>
</protein>
<gene>
    <name evidence="2" type="ORF">LMANV2_130040</name>
</gene>
<keyword evidence="1" id="KW-0812">Transmembrane</keyword>